<evidence type="ECO:0000256" key="3">
    <source>
        <dbReference type="ARBA" id="ARBA00022525"/>
    </source>
</evidence>
<dbReference type="PROSITE" id="PS00137">
    <property type="entry name" value="SUBTILASE_HIS"/>
    <property type="match status" value="1"/>
</dbReference>
<evidence type="ECO:0008006" key="16">
    <source>
        <dbReference type="Google" id="ProtNLM"/>
    </source>
</evidence>
<dbReference type="PANTHER" id="PTHR43806">
    <property type="entry name" value="PEPTIDASE S8"/>
    <property type="match status" value="1"/>
</dbReference>
<dbReference type="InterPro" id="IPR050131">
    <property type="entry name" value="Peptidase_S8_subtilisin-like"/>
</dbReference>
<keyword evidence="4 9" id="KW-0645">Protease</keyword>
<evidence type="ECO:0000256" key="5">
    <source>
        <dbReference type="ARBA" id="ARBA00022729"/>
    </source>
</evidence>
<dbReference type="PRINTS" id="PR00723">
    <property type="entry name" value="SUBTILISIN"/>
</dbReference>
<dbReference type="PANTHER" id="PTHR43806:SF66">
    <property type="entry name" value="SERIN ENDOPEPTIDASE"/>
    <property type="match status" value="1"/>
</dbReference>
<name>A0A9W8G704_9FUNG</name>
<proteinExistence type="inferred from homology"/>
<dbReference type="InterPro" id="IPR046450">
    <property type="entry name" value="PA_dom_sf"/>
</dbReference>
<keyword evidence="3" id="KW-0964">Secreted</keyword>
<evidence type="ECO:0000256" key="6">
    <source>
        <dbReference type="ARBA" id="ARBA00022801"/>
    </source>
</evidence>
<dbReference type="GO" id="GO:0006508">
    <property type="term" value="P:proteolysis"/>
    <property type="evidence" value="ECO:0007669"/>
    <property type="project" value="UniProtKB-KW"/>
</dbReference>
<feature type="domain" description="Peptidase S8/S53" evidence="12">
    <location>
        <begin position="140"/>
        <end position="550"/>
    </location>
</feature>
<evidence type="ECO:0000256" key="9">
    <source>
        <dbReference type="PROSITE-ProRule" id="PRU01240"/>
    </source>
</evidence>
<dbReference type="SUPFAM" id="SSF52025">
    <property type="entry name" value="PA domain"/>
    <property type="match status" value="1"/>
</dbReference>
<evidence type="ECO:0000313" key="14">
    <source>
        <dbReference type="EMBL" id="KAJ2677500.1"/>
    </source>
</evidence>
<dbReference type="Pfam" id="PF00082">
    <property type="entry name" value="Peptidase_S8"/>
    <property type="match status" value="1"/>
</dbReference>
<dbReference type="InterPro" id="IPR000209">
    <property type="entry name" value="Peptidase_S8/S53_dom"/>
</dbReference>
<dbReference type="CDD" id="cd07489">
    <property type="entry name" value="Peptidases_S8_5"/>
    <property type="match status" value="1"/>
</dbReference>
<evidence type="ECO:0000256" key="8">
    <source>
        <dbReference type="PIRSR" id="PIRSR615500-1"/>
    </source>
</evidence>
<protein>
    <recommendedName>
        <fullName evidence="16">Subtilisin-like protein</fullName>
    </recommendedName>
</protein>
<dbReference type="EMBL" id="JANBTW010000032">
    <property type="protein sequence ID" value="KAJ2677500.1"/>
    <property type="molecule type" value="Genomic_DNA"/>
</dbReference>
<evidence type="ECO:0000256" key="10">
    <source>
        <dbReference type="RuleBase" id="RU003355"/>
    </source>
</evidence>
<organism evidence="14 15">
    <name type="scientific">Coemansia spiralis</name>
    <dbReference type="NCBI Taxonomy" id="417178"/>
    <lineage>
        <taxon>Eukaryota</taxon>
        <taxon>Fungi</taxon>
        <taxon>Fungi incertae sedis</taxon>
        <taxon>Zoopagomycota</taxon>
        <taxon>Kickxellomycotina</taxon>
        <taxon>Kickxellomycetes</taxon>
        <taxon>Kickxellales</taxon>
        <taxon>Kickxellaceae</taxon>
        <taxon>Coemansia</taxon>
    </lineage>
</organism>
<comment type="similarity">
    <text evidence="1 9 10">Belongs to the peptidase S8 family.</text>
</comment>
<dbReference type="Pfam" id="PF02225">
    <property type="entry name" value="PA"/>
    <property type="match status" value="1"/>
</dbReference>
<feature type="active site" description="Charge relay system" evidence="8 9">
    <location>
        <position position="516"/>
    </location>
</feature>
<dbReference type="InterPro" id="IPR022398">
    <property type="entry name" value="Peptidase_S8_His-AS"/>
</dbReference>
<dbReference type="InterPro" id="IPR034187">
    <property type="entry name" value="Peptidases_S8_5"/>
</dbReference>
<evidence type="ECO:0000256" key="1">
    <source>
        <dbReference type="ARBA" id="ARBA00011073"/>
    </source>
</evidence>
<dbReference type="Proteomes" id="UP001151518">
    <property type="component" value="Unassembled WGS sequence"/>
</dbReference>
<feature type="domain" description="PA" evidence="13">
    <location>
        <begin position="365"/>
        <end position="442"/>
    </location>
</feature>
<evidence type="ECO:0000256" key="11">
    <source>
        <dbReference type="SAM" id="SignalP"/>
    </source>
</evidence>
<evidence type="ECO:0000256" key="2">
    <source>
        <dbReference type="ARBA" id="ARBA00022512"/>
    </source>
</evidence>
<dbReference type="InterPro" id="IPR003137">
    <property type="entry name" value="PA_domain"/>
</dbReference>
<dbReference type="PROSITE" id="PS51892">
    <property type="entry name" value="SUBTILASE"/>
    <property type="match status" value="1"/>
</dbReference>
<sequence length="875" mass="93306">MWLFGPISALFVALVGVLAIVTTSDPHKKIVTYPSHVEIKPSSYIVEFEDHLPTTHADNFHTMPGVNVHHQYEHVFNGISVKTQNEIDATHLASVDGVKRVWPVRYYKLQKTNSSSASSFPFVHQPTGVNQAIKRLGMTGKGVKVGIVDTGVDYSHPELGNCWKTPGCPWQYGEDFIGDSYNPKDPDTAIKPNPTPMDCDGHGTHVSGIIAGQGPTVYGVAPGVTLGMYRVFSCPAADGSTHTSEDIIIKALESAVKDNHDIINMSLGGGGWPFEPISIACTNAVKRGITVVAAIGNDSVGGLHSASAPAVAEGVISVGSVSNWNDTGAMATVTTAQSSKSVFISMPVIPGKAFVFDSATPLAAPLDLAGSSLGCSNITDDLSGKIAVLMRGTCLIETKGKMAQNAGAIGVVLVNNVPGIVYPAIEHPFDIPMVVVPTADGQFMMEGISHGATTIVAHKYNTSTIPIESGGQVSTFSSIGPDPLLNISPHILAPGGNIYSTFPLKKEGYAILSGTSMAAPYVVGAVALLKEARPELSVSELDMLLSTTAKPALLAINESIAHPYAGGSGLLNVYNAIKARAKISPPRLSINSTTWGPISGLVGTQYIEPVRWTARIITIENTDKAKSVHVSSNNNAADSLSMFFPNGSIAYKPRVWSSNGDNDTEPMVYAPEMPESIAAGATEQFTVFIIAPKGLKESDKWYFGGYINFKLQWENEASAVDYNIPYAGFNGDFAQLNPINLPDTGLPVIVDMNDDPVENVYELAISRKAPAKFRLSIAVPSQLATIKLVDANDNVVGYLPNGYHPFVPHTCPVCQSASFLPYAINGIAYTDKNSRNAVMAPTGTYHIHVSVLRPFGDINNASHYQIWDSPEFRIE</sequence>
<evidence type="ECO:0000259" key="13">
    <source>
        <dbReference type="Pfam" id="PF02225"/>
    </source>
</evidence>
<evidence type="ECO:0000259" key="12">
    <source>
        <dbReference type="Pfam" id="PF00082"/>
    </source>
</evidence>
<feature type="active site" description="Charge relay system" evidence="8 9">
    <location>
        <position position="149"/>
    </location>
</feature>
<keyword evidence="5 11" id="KW-0732">Signal</keyword>
<dbReference type="GO" id="GO:0004252">
    <property type="term" value="F:serine-type endopeptidase activity"/>
    <property type="evidence" value="ECO:0007669"/>
    <property type="project" value="UniProtKB-UniRule"/>
</dbReference>
<dbReference type="InterPro" id="IPR036852">
    <property type="entry name" value="Peptidase_S8/S53_dom_sf"/>
</dbReference>
<evidence type="ECO:0000256" key="7">
    <source>
        <dbReference type="ARBA" id="ARBA00022825"/>
    </source>
</evidence>
<accession>A0A9W8G704</accession>
<dbReference type="InterPro" id="IPR023828">
    <property type="entry name" value="Peptidase_S8_Ser-AS"/>
</dbReference>
<dbReference type="AlphaFoldDB" id="A0A9W8G704"/>
<dbReference type="InterPro" id="IPR023827">
    <property type="entry name" value="Peptidase_S8_Asp-AS"/>
</dbReference>
<dbReference type="GO" id="GO:0005615">
    <property type="term" value="C:extracellular space"/>
    <property type="evidence" value="ECO:0007669"/>
    <property type="project" value="TreeGrafter"/>
</dbReference>
<keyword evidence="2" id="KW-0134">Cell wall</keyword>
<keyword evidence="6 9" id="KW-0378">Hydrolase</keyword>
<dbReference type="Gene3D" id="3.40.50.200">
    <property type="entry name" value="Peptidase S8/S53 domain"/>
    <property type="match status" value="2"/>
</dbReference>
<comment type="caution">
    <text evidence="14">The sequence shown here is derived from an EMBL/GenBank/DDBJ whole genome shotgun (WGS) entry which is preliminary data.</text>
</comment>
<dbReference type="InterPro" id="IPR015500">
    <property type="entry name" value="Peptidase_S8_subtilisin-rel"/>
</dbReference>
<evidence type="ECO:0000256" key="4">
    <source>
        <dbReference type="ARBA" id="ARBA00022670"/>
    </source>
</evidence>
<keyword evidence="7 9" id="KW-0720">Serine protease</keyword>
<evidence type="ECO:0000313" key="15">
    <source>
        <dbReference type="Proteomes" id="UP001151518"/>
    </source>
</evidence>
<dbReference type="OrthoDB" id="10256524at2759"/>
<dbReference type="PROSITE" id="PS00136">
    <property type="entry name" value="SUBTILASE_ASP"/>
    <property type="match status" value="1"/>
</dbReference>
<feature type="signal peptide" evidence="11">
    <location>
        <begin position="1"/>
        <end position="19"/>
    </location>
</feature>
<reference evidence="14" key="1">
    <citation type="submission" date="2022-07" db="EMBL/GenBank/DDBJ databases">
        <title>Phylogenomic reconstructions and comparative analyses of Kickxellomycotina fungi.</title>
        <authorList>
            <person name="Reynolds N.K."/>
            <person name="Stajich J.E."/>
            <person name="Barry K."/>
            <person name="Grigoriev I.V."/>
            <person name="Crous P."/>
            <person name="Smith M.E."/>
        </authorList>
    </citation>
    <scope>NUCLEOTIDE SEQUENCE</scope>
    <source>
        <strain evidence="14">NRRL 3115</strain>
    </source>
</reference>
<gene>
    <name evidence="14" type="ORF">GGI25_003135</name>
</gene>
<feature type="active site" description="Charge relay system" evidence="8 9">
    <location>
        <position position="202"/>
    </location>
</feature>
<dbReference type="SUPFAM" id="SSF52743">
    <property type="entry name" value="Subtilisin-like"/>
    <property type="match status" value="1"/>
</dbReference>
<feature type="chain" id="PRO_5040837038" description="Subtilisin-like protein" evidence="11">
    <location>
        <begin position="20"/>
        <end position="875"/>
    </location>
</feature>
<dbReference type="PROSITE" id="PS00138">
    <property type="entry name" value="SUBTILASE_SER"/>
    <property type="match status" value="1"/>
</dbReference>